<dbReference type="PANTHER" id="PTHR35788">
    <property type="entry name" value="EXPORTED PROTEIN-RELATED"/>
    <property type="match status" value="1"/>
</dbReference>
<dbReference type="AlphaFoldDB" id="A0A7H0LLD8"/>
<dbReference type="KEGG" id="spap:H3Z74_04530"/>
<dbReference type="EMBL" id="CP061038">
    <property type="protein sequence ID" value="QNQ10491.1"/>
    <property type="molecule type" value="Genomic_DNA"/>
</dbReference>
<dbReference type="Gene3D" id="3.40.50.2000">
    <property type="entry name" value="Glycogen Phosphorylase B"/>
    <property type="match status" value="1"/>
</dbReference>
<name>A0A7H0LLD8_9SPHN</name>
<dbReference type="SUPFAM" id="SSF53756">
    <property type="entry name" value="UDP-Glycosyltransferase/glycogen phosphorylase"/>
    <property type="match status" value="1"/>
</dbReference>
<dbReference type="RefSeq" id="WP_187762788.1">
    <property type="nucleotide sequence ID" value="NZ_CP061038.1"/>
</dbReference>
<protein>
    <submittedName>
        <fullName evidence="1">VanW family protein</fullName>
    </submittedName>
</protein>
<dbReference type="InterPro" id="IPR007391">
    <property type="entry name" value="Vancomycin_resist_VanW"/>
</dbReference>
<dbReference type="Proteomes" id="UP000516148">
    <property type="component" value="Chromosome"/>
</dbReference>
<dbReference type="Pfam" id="PF04294">
    <property type="entry name" value="VanW"/>
    <property type="match status" value="1"/>
</dbReference>
<accession>A0A7H0LLD8</accession>
<proteinExistence type="predicted"/>
<gene>
    <name evidence="1" type="ORF">H3Z74_04530</name>
</gene>
<sequence>MDDILRKEMNERAASATALPRTGVPTRASALVFSTKAMMLRARRLMRDLTPGTAPRRHPRSAALSDAPVIAAVTSPLWTAAGGAGDHALNAGKIQNLRAALRGIDGIEVAAGELFSFWRHVGRPVRRRGFVAGRELREGCMIATVGGGLCQLSNALYEAGLDAGLEIVERHAHTRIVPGSRAANGRDATVFWNYLDLRMRARQAFRIEARLTTDMLEVRIRGRGGPVDDPAASLLAGLTAHDCLSCGQISCHRHSPDRPQTARPPIAWLVDAPIPEFAAFYRDEAGPDDLLLLPTRRFGAGAQGWPQIGRERTADLTTLRRSATLRLRAGAAPLAAQMLAADARLAAAHARGLSAAHTHLVVAQTLLPHLWRSGVLQGRRFEVLLDRLPMQSLQAILDAAHARHPESSTLSDFRAPEPIVAAESAALAAAYRLITPHRTVAGCFPYRVELVDWAAATPLPVRRGGRTFLFAGPAVARKGIHAMREAMTGLDIDLAIERDAIEEPDFWSGLTVRHLGNGEPPTELAGVVLPALFEHRPRTLLRALAAGLPVIATAACGLPPQPGLTLIEPDDPGHLRDGLLAAL</sequence>
<organism evidence="1 2">
    <name type="scientific">Sphingomonas alpina</name>
    <dbReference type="NCBI Taxonomy" id="653931"/>
    <lineage>
        <taxon>Bacteria</taxon>
        <taxon>Pseudomonadati</taxon>
        <taxon>Pseudomonadota</taxon>
        <taxon>Alphaproteobacteria</taxon>
        <taxon>Sphingomonadales</taxon>
        <taxon>Sphingomonadaceae</taxon>
        <taxon>Sphingomonas</taxon>
    </lineage>
</organism>
<keyword evidence="2" id="KW-1185">Reference proteome</keyword>
<evidence type="ECO:0000313" key="2">
    <source>
        <dbReference type="Proteomes" id="UP000516148"/>
    </source>
</evidence>
<dbReference type="PANTHER" id="PTHR35788:SF1">
    <property type="entry name" value="EXPORTED PROTEIN"/>
    <property type="match status" value="1"/>
</dbReference>
<reference evidence="1 2" key="1">
    <citation type="submission" date="2020-09" db="EMBL/GenBank/DDBJ databases">
        <title>Sphingomonas sp., a new species isolated from pork steak.</title>
        <authorList>
            <person name="Heidler von Heilborn D."/>
        </authorList>
    </citation>
    <scope>NUCLEOTIDE SEQUENCE [LARGE SCALE GENOMIC DNA]</scope>
    <source>
        <strain evidence="2">S8-3T</strain>
    </source>
</reference>
<dbReference type="InterPro" id="IPR052913">
    <property type="entry name" value="Glycopeptide_resist_protein"/>
</dbReference>
<evidence type="ECO:0000313" key="1">
    <source>
        <dbReference type="EMBL" id="QNQ10491.1"/>
    </source>
</evidence>